<name>A0AA36A1A2_LACSI</name>
<sequence>MKVHCTEWTPIIAHWTASVFNTSGNCDCFIMTAGVCEVEIENVNVFSGDSSCKFVGGSDEVIGGGGRMVECSALGTNFIVLGSAIAKEGESGAVFEDSVNIHLDVSHGEIGQVSATTCEVEKLNGFEDLGDVVLTVKVSDVFQTVEDLGDVVQTVEELDDVVKPVEDSCYVVQTVVDSGDVVQTVEHSGFANDPVENGDTEVTIVDEDAKSWEQVKGNPEFIIQDIEFLELDVKSEDRNKENVEIIDDDIESQIVVIDDVQNTCNQDVDSEFQQLFEIDDNKESKMLVMKNVEDTPSSDDDITQSVMAEHEQETEASNYPITYHTTISQVEIDFPDVNDEKQTEEFEVKENPIVPKLIFPDSLVSPDITMQFGSFSLYKKDQN</sequence>
<dbReference type="AlphaFoldDB" id="A0AA36A1A2"/>
<organism evidence="1 2">
    <name type="scientific">Lactuca saligna</name>
    <name type="common">Willowleaf lettuce</name>
    <dbReference type="NCBI Taxonomy" id="75948"/>
    <lineage>
        <taxon>Eukaryota</taxon>
        <taxon>Viridiplantae</taxon>
        <taxon>Streptophyta</taxon>
        <taxon>Embryophyta</taxon>
        <taxon>Tracheophyta</taxon>
        <taxon>Spermatophyta</taxon>
        <taxon>Magnoliopsida</taxon>
        <taxon>eudicotyledons</taxon>
        <taxon>Gunneridae</taxon>
        <taxon>Pentapetalae</taxon>
        <taxon>asterids</taxon>
        <taxon>campanulids</taxon>
        <taxon>Asterales</taxon>
        <taxon>Asteraceae</taxon>
        <taxon>Cichorioideae</taxon>
        <taxon>Cichorieae</taxon>
        <taxon>Lactucinae</taxon>
        <taxon>Lactuca</taxon>
    </lineage>
</organism>
<reference evidence="1" key="1">
    <citation type="submission" date="2023-04" db="EMBL/GenBank/DDBJ databases">
        <authorList>
            <person name="Vijverberg K."/>
            <person name="Xiong W."/>
            <person name="Schranz E."/>
        </authorList>
    </citation>
    <scope>NUCLEOTIDE SEQUENCE</scope>
</reference>
<evidence type="ECO:0000313" key="2">
    <source>
        <dbReference type="Proteomes" id="UP001177003"/>
    </source>
</evidence>
<keyword evidence="2" id="KW-1185">Reference proteome</keyword>
<dbReference type="EMBL" id="OX465085">
    <property type="protein sequence ID" value="CAI9302193.1"/>
    <property type="molecule type" value="Genomic_DNA"/>
</dbReference>
<gene>
    <name evidence="1" type="ORF">LSALG_LOCUS40692</name>
</gene>
<proteinExistence type="predicted"/>
<protein>
    <submittedName>
        <fullName evidence="1">Uncharacterized protein</fullName>
    </submittedName>
</protein>
<dbReference type="Proteomes" id="UP001177003">
    <property type="component" value="Chromosome 9"/>
</dbReference>
<accession>A0AA36A1A2</accession>
<evidence type="ECO:0000313" key="1">
    <source>
        <dbReference type="EMBL" id="CAI9302193.1"/>
    </source>
</evidence>